<reference evidence="1 2" key="1">
    <citation type="submission" date="2023-02" db="EMBL/GenBank/DDBJ databases">
        <title>Complete genome sequence of Priestia aryabhattai G5MAi6, a methanol-tolerant strain isolated from tap water in Hong Kong.</title>
        <authorList>
            <person name="Leung K.M."/>
            <person name="Lai G.K.K."/>
            <person name="Griffin S.D.J."/>
        </authorList>
    </citation>
    <scope>NUCLEOTIDE SEQUENCE [LARGE SCALE GENOMIC DNA]</scope>
    <source>
        <strain evidence="1 2">G5MAi6</strain>
    </source>
</reference>
<evidence type="ECO:0000313" key="1">
    <source>
        <dbReference type="EMBL" id="WEA46674.1"/>
    </source>
</evidence>
<sequence>MIVAESSSKKNKQLQRISIIHTLGPEGTNCEKAGYLWFERQGIQGQVFLHQTLEEALVHVKETESSALLGCAVYPYLHDIVFKNLTSLELVDSFIMPTYNMVLASKEEVIANNSLIIASHPAPVDLAHSISTNVQLVNSNAQAAIDCLEGKVDACITTSKAANEQGLTVVKDFGEVPMCFTLHGRK</sequence>
<protein>
    <recommendedName>
        <fullName evidence="3">Prephenate dehydratase</fullName>
    </recommendedName>
</protein>
<accession>A0ABD7X1V0</accession>
<organism evidence="1 2">
    <name type="scientific">Priestia aryabhattai</name>
    <name type="common">Bacillus aryabhattai</name>
    <dbReference type="NCBI Taxonomy" id="412384"/>
    <lineage>
        <taxon>Bacteria</taxon>
        <taxon>Bacillati</taxon>
        <taxon>Bacillota</taxon>
        <taxon>Bacilli</taxon>
        <taxon>Bacillales</taxon>
        <taxon>Bacillaceae</taxon>
        <taxon>Priestia</taxon>
    </lineage>
</organism>
<dbReference type="RefSeq" id="WP_221815133.1">
    <property type="nucleotide sequence ID" value="NZ_CP118718.1"/>
</dbReference>
<dbReference type="EMBL" id="CP118718">
    <property type="protein sequence ID" value="WEA46674.1"/>
    <property type="molecule type" value="Genomic_DNA"/>
</dbReference>
<dbReference type="Proteomes" id="UP001220217">
    <property type="component" value="Chromosome"/>
</dbReference>
<name>A0ABD7X1V0_PRIAR</name>
<dbReference type="AlphaFoldDB" id="A0ABD7X1V0"/>
<evidence type="ECO:0008006" key="3">
    <source>
        <dbReference type="Google" id="ProtNLM"/>
    </source>
</evidence>
<evidence type="ECO:0000313" key="2">
    <source>
        <dbReference type="Proteomes" id="UP001220217"/>
    </source>
</evidence>
<proteinExistence type="predicted"/>
<dbReference type="SUPFAM" id="SSF53850">
    <property type="entry name" value="Periplasmic binding protein-like II"/>
    <property type="match status" value="1"/>
</dbReference>
<gene>
    <name evidence="1" type="ORF">PWO00_12135</name>
</gene>